<comment type="subcellular location">
    <subcellularLocation>
        <location evidence="1">Cell membrane</location>
        <topology evidence="1">Multi-pass membrane protein</topology>
    </subcellularLocation>
</comment>
<comment type="caution">
    <text evidence="13">The sequence shown here is derived from an EMBL/GenBank/DDBJ whole genome shotgun (WGS) entry which is preliminary data.</text>
</comment>
<keyword evidence="3" id="KW-1003">Cell membrane</keyword>
<dbReference type="PANTHER" id="PTHR11923:SF69">
    <property type="entry name" value="SENSORY NEURON MEMBRANE PROTEIN 1"/>
    <property type="match status" value="1"/>
</dbReference>
<accession>A0A482VZ11</accession>
<name>A0A482VZ11_ASBVE</name>
<keyword evidence="14" id="KW-1185">Reference proteome</keyword>
<evidence type="ECO:0000256" key="2">
    <source>
        <dbReference type="ARBA" id="ARBA00010532"/>
    </source>
</evidence>
<dbReference type="GO" id="GO:0005044">
    <property type="term" value="F:scavenger receptor activity"/>
    <property type="evidence" value="ECO:0007669"/>
    <property type="project" value="TreeGrafter"/>
</dbReference>
<evidence type="ECO:0000256" key="10">
    <source>
        <dbReference type="ARBA" id="ARBA00023170"/>
    </source>
</evidence>
<dbReference type="GO" id="GO:0005737">
    <property type="term" value="C:cytoplasm"/>
    <property type="evidence" value="ECO:0007669"/>
    <property type="project" value="TreeGrafter"/>
</dbReference>
<evidence type="ECO:0000313" key="13">
    <source>
        <dbReference type="EMBL" id="RZC38172.1"/>
    </source>
</evidence>
<comment type="similarity">
    <text evidence="2">Belongs to the CD36 family.</text>
</comment>
<proteinExistence type="inferred from homology"/>
<keyword evidence="5 12" id="KW-0812">Transmembrane</keyword>
<protein>
    <submittedName>
        <fullName evidence="13">Sensory neuron membrane protein 2-like</fullName>
    </submittedName>
</protein>
<reference evidence="13 14" key="1">
    <citation type="submission" date="2017-03" db="EMBL/GenBank/DDBJ databases">
        <title>Genome of the blue death feigning beetle - Asbolus verrucosus.</title>
        <authorList>
            <person name="Rider S.D."/>
        </authorList>
    </citation>
    <scope>NUCLEOTIDE SEQUENCE [LARGE SCALE GENOMIC DNA]</scope>
    <source>
        <strain evidence="13">Butters</strain>
        <tissue evidence="13">Head and leg muscle</tissue>
    </source>
</reference>
<dbReference type="AlphaFoldDB" id="A0A482VZ11"/>
<evidence type="ECO:0000256" key="1">
    <source>
        <dbReference type="ARBA" id="ARBA00004651"/>
    </source>
</evidence>
<evidence type="ECO:0000256" key="5">
    <source>
        <dbReference type="ARBA" id="ARBA00022692"/>
    </source>
</evidence>
<evidence type="ECO:0000256" key="11">
    <source>
        <dbReference type="ARBA" id="ARBA00023180"/>
    </source>
</evidence>
<dbReference type="EMBL" id="QDEB01045920">
    <property type="protein sequence ID" value="RZC38172.1"/>
    <property type="molecule type" value="Genomic_DNA"/>
</dbReference>
<keyword evidence="11" id="KW-0325">Glycoprotein</keyword>
<evidence type="ECO:0000256" key="6">
    <source>
        <dbReference type="ARBA" id="ARBA00022725"/>
    </source>
</evidence>
<evidence type="ECO:0000256" key="9">
    <source>
        <dbReference type="ARBA" id="ARBA00023157"/>
    </source>
</evidence>
<evidence type="ECO:0000256" key="12">
    <source>
        <dbReference type="SAM" id="Phobius"/>
    </source>
</evidence>
<dbReference type="OrthoDB" id="195015at2759"/>
<evidence type="ECO:0000256" key="3">
    <source>
        <dbReference type="ARBA" id="ARBA00022475"/>
    </source>
</evidence>
<dbReference type="Pfam" id="PF01130">
    <property type="entry name" value="CD36"/>
    <property type="match status" value="1"/>
</dbReference>
<keyword evidence="9" id="KW-1015">Disulfide bond</keyword>
<feature type="transmembrane region" description="Helical" evidence="12">
    <location>
        <begin position="478"/>
        <end position="500"/>
    </location>
</feature>
<dbReference type="Proteomes" id="UP000292052">
    <property type="component" value="Unassembled WGS sequence"/>
</dbReference>
<keyword evidence="6" id="KW-0552">Olfaction</keyword>
<keyword evidence="4" id="KW-0716">Sensory transduction</keyword>
<evidence type="ECO:0000256" key="7">
    <source>
        <dbReference type="ARBA" id="ARBA00022989"/>
    </source>
</evidence>
<dbReference type="GO" id="GO:0005886">
    <property type="term" value="C:plasma membrane"/>
    <property type="evidence" value="ECO:0007669"/>
    <property type="project" value="UniProtKB-SubCell"/>
</dbReference>
<dbReference type="GO" id="GO:0007608">
    <property type="term" value="P:sensory perception of smell"/>
    <property type="evidence" value="ECO:0007669"/>
    <property type="project" value="UniProtKB-KW"/>
</dbReference>
<organism evidence="13 14">
    <name type="scientific">Asbolus verrucosus</name>
    <name type="common">Desert ironclad beetle</name>
    <dbReference type="NCBI Taxonomy" id="1661398"/>
    <lineage>
        <taxon>Eukaryota</taxon>
        <taxon>Metazoa</taxon>
        <taxon>Ecdysozoa</taxon>
        <taxon>Arthropoda</taxon>
        <taxon>Hexapoda</taxon>
        <taxon>Insecta</taxon>
        <taxon>Pterygota</taxon>
        <taxon>Neoptera</taxon>
        <taxon>Endopterygota</taxon>
        <taxon>Coleoptera</taxon>
        <taxon>Polyphaga</taxon>
        <taxon>Cucujiformia</taxon>
        <taxon>Tenebrionidae</taxon>
        <taxon>Pimeliinae</taxon>
        <taxon>Asbolus</taxon>
    </lineage>
</organism>
<evidence type="ECO:0000313" key="14">
    <source>
        <dbReference type="Proteomes" id="UP000292052"/>
    </source>
</evidence>
<gene>
    <name evidence="13" type="ORF">BDFB_009888</name>
</gene>
<sequence>MRLNAPTCVAVSGLCILILGFLCSSLIFPKLENHLIAKETALEEGSKAFKSWKKIPFPFKFKIYFFNVTNPDEVQDGSNPVLKELGPYIYEYVEFRKREILSTNEENDTITYIQRKIYYFNQEESGCRSQDDIVTILNFGIVSTAHKVNEIAPSVLSMVNDGLPFLYPGIKNAFTTNSVRNILFDGLPMSCESEVVDMICQGLRSKMPPTVRAAENNRDYLVSLFHHVGTIIILFVRANLRFQINGSDDGPYEIARGFKSTTKGKMVSFKNKTALSEWGGDYCNKIRGTDLTVNPNLLTIPKRIHFFASDFCRSFSAGFNKKMEYLGLHTYKFTANDIFRSDEDCFCASEADDDSDLPSCPPAGTMHTGPCTESHIIISQPHFLNAEKSLLTYAKGLKPNKDKHGTYIIMEPKTGLALVVKTRFQMNIFLQRFDAVDLLRNVSEGLFPFIWLEEGAVVPLPIVEEIRNNFSKLKIFDILKYIMIISGIVLLGVSLILAMIKDNIFCVCANHNVGKNVVSVSELEPREKFADLYPHLKMKNVTLVNNKTVDRQAWKILE</sequence>
<dbReference type="PRINTS" id="PR01609">
    <property type="entry name" value="CD36FAMILY"/>
</dbReference>
<evidence type="ECO:0000256" key="8">
    <source>
        <dbReference type="ARBA" id="ARBA00023136"/>
    </source>
</evidence>
<keyword evidence="8 12" id="KW-0472">Membrane</keyword>
<dbReference type="PANTHER" id="PTHR11923">
    <property type="entry name" value="SCAVENGER RECEPTOR CLASS B TYPE-1 SR-B1"/>
    <property type="match status" value="1"/>
</dbReference>
<keyword evidence="10" id="KW-0675">Receptor</keyword>
<dbReference type="InterPro" id="IPR002159">
    <property type="entry name" value="CD36_fam"/>
</dbReference>
<keyword evidence="7 12" id="KW-1133">Transmembrane helix</keyword>
<evidence type="ECO:0000256" key="4">
    <source>
        <dbReference type="ARBA" id="ARBA00022606"/>
    </source>
</evidence>